<dbReference type="Proteomes" id="UP000294545">
    <property type="component" value="Unassembled WGS sequence"/>
</dbReference>
<proteinExistence type="predicted"/>
<dbReference type="AlphaFoldDB" id="A0A4R1N940"/>
<evidence type="ECO:0000313" key="1">
    <source>
        <dbReference type="EMBL" id="TCL00081.1"/>
    </source>
</evidence>
<dbReference type="SUPFAM" id="SSF52540">
    <property type="entry name" value="P-loop containing nucleoside triphosphate hydrolases"/>
    <property type="match status" value="1"/>
</dbReference>
<evidence type="ECO:0000313" key="2">
    <source>
        <dbReference type="Proteomes" id="UP000294545"/>
    </source>
</evidence>
<gene>
    <name evidence="1" type="ORF">EDC19_0062</name>
</gene>
<organism evidence="1 2">
    <name type="scientific">Natranaerovirga hydrolytica</name>
    <dbReference type="NCBI Taxonomy" id="680378"/>
    <lineage>
        <taxon>Bacteria</taxon>
        <taxon>Bacillati</taxon>
        <taxon>Bacillota</taxon>
        <taxon>Clostridia</taxon>
        <taxon>Lachnospirales</taxon>
        <taxon>Natranaerovirgaceae</taxon>
        <taxon>Natranaerovirga</taxon>
    </lineage>
</organism>
<comment type="caution">
    <text evidence="1">The sequence shown here is derived from an EMBL/GenBank/DDBJ whole genome shotgun (WGS) entry which is preliminary data.</text>
</comment>
<sequence length="349" mass="41143">MNYYELILGDEDIHYSTNLIEYINSDKEQLIRARGFSNQEMLNHYVQNNPIDILLITPSMYKDTFKNADIKAIIILAEGKMKKELEKIPIINKYQNIDNILKKIIDLYAEVNEEKLFTSNRTTKLIGIYSPIGRCGKTSISIRLCGLLSKKTKVLCINMEPFNSLSQDKNSDIQYTFSDLLYYARQKHPNIILKLESIIEKINGMDYIYPVRYYQDLNEIQKEELVGLFQILKEETKYDYIIINFSSHLYDYTLELLKQCHTNIFIKIPDPFGKMQMNNWEDTLKSIREEEILEQSLTIMNHIQVYDGHKNFLDESIIQLPYDSQLKTHLLIEEEIPLDNNLLKIIERL</sequence>
<dbReference type="InterPro" id="IPR027417">
    <property type="entry name" value="P-loop_NTPase"/>
</dbReference>
<protein>
    <submittedName>
        <fullName evidence="1">AAA domain-containing protein</fullName>
    </submittedName>
</protein>
<name>A0A4R1N940_9FIRM</name>
<dbReference type="EMBL" id="SMGQ01000001">
    <property type="protein sequence ID" value="TCL00081.1"/>
    <property type="molecule type" value="Genomic_DNA"/>
</dbReference>
<dbReference type="RefSeq" id="WP_132278793.1">
    <property type="nucleotide sequence ID" value="NZ_SMGQ01000001.1"/>
</dbReference>
<reference evidence="1 2" key="1">
    <citation type="submission" date="2019-03" db="EMBL/GenBank/DDBJ databases">
        <title>Genomic Encyclopedia of Type Strains, Phase IV (KMG-IV): sequencing the most valuable type-strain genomes for metagenomic binning, comparative biology and taxonomic classification.</title>
        <authorList>
            <person name="Goeker M."/>
        </authorList>
    </citation>
    <scope>NUCLEOTIDE SEQUENCE [LARGE SCALE GENOMIC DNA]</scope>
    <source>
        <strain evidence="1 2">DSM 24176</strain>
    </source>
</reference>
<dbReference type="Gene3D" id="3.40.50.10850">
    <property type="entry name" value="Ntrc-like two-domain protein"/>
    <property type="match status" value="1"/>
</dbReference>
<dbReference type="Gene3D" id="3.40.50.300">
    <property type="entry name" value="P-loop containing nucleotide triphosphate hydrolases"/>
    <property type="match status" value="1"/>
</dbReference>
<accession>A0A4R1N940</accession>
<dbReference type="OrthoDB" id="9777019at2"/>
<keyword evidence="2" id="KW-1185">Reference proteome</keyword>